<dbReference type="Pfam" id="PF00160">
    <property type="entry name" value="Pro_isomerase"/>
    <property type="match status" value="1"/>
</dbReference>
<protein>
    <recommendedName>
        <fullName evidence="2">PPIase cyclophilin-type domain-containing protein</fullName>
    </recommendedName>
</protein>
<evidence type="ECO:0000256" key="1">
    <source>
        <dbReference type="SAM" id="MobiDB-lite"/>
    </source>
</evidence>
<dbReference type="PANTHER" id="PTHR47511">
    <property type="entry name" value="PEPTIDYL-PROLYL CIS-TRANS ISOMERASE CYP23"/>
    <property type="match status" value="1"/>
</dbReference>
<feature type="region of interest" description="Disordered" evidence="1">
    <location>
        <begin position="72"/>
        <end position="107"/>
    </location>
</feature>
<dbReference type="SUPFAM" id="SSF50891">
    <property type="entry name" value="Cyclophilin-like"/>
    <property type="match status" value="1"/>
</dbReference>
<dbReference type="InterPro" id="IPR029000">
    <property type="entry name" value="Cyclophilin-like_dom_sf"/>
</dbReference>
<proteinExistence type="predicted"/>
<accession>A0A383BKY3</accession>
<reference evidence="3" key="1">
    <citation type="submission" date="2018-05" db="EMBL/GenBank/DDBJ databases">
        <authorList>
            <person name="Lanie J.A."/>
            <person name="Ng W.-L."/>
            <person name="Kazmierczak K.M."/>
            <person name="Andrzejewski T.M."/>
            <person name="Davidsen T.M."/>
            <person name="Wayne K.J."/>
            <person name="Tettelin H."/>
            <person name="Glass J.I."/>
            <person name="Rusch D."/>
            <person name="Podicherti R."/>
            <person name="Tsui H.-C.T."/>
            <person name="Winkler M.E."/>
        </authorList>
    </citation>
    <scope>NUCLEOTIDE SEQUENCE</scope>
</reference>
<dbReference type="GO" id="GO:0003755">
    <property type="term" value="F:peptidyl-prolyl cis-trans isomerase activity"/>
    <property type="evidence" value="ECO:0007669"/>
    <property type="project" value="InterPro"/>
</dbReference>
<dbReference type="PANTHER" id="PTHR47511:SF1">
    <property type="entry name" value="PEPTIDYL-PROLYL CIS-TRANS ISOMERASE CYP23"/>
    <property type="match status" value="1"/>
</dbReference>
<dbReference type="InterPro" id="IPR044233">
    <property type="entry name" value="CYP23-like"/>
</dbReference>
<dbReference type="InterPro" id="IPR002130">
    <property type="entry name" value="Cyclophilin-type_PPIase_dom"/>
</dbReference>
<dbReference type="Gene3D" id="2.40.100.10">
    <property type="entry name" value="Cyclophilin-like"/>
    <property type="match status" value="1"/>
</dbReference>
<feature type="non-terminal residue" evidence="3">
    <location>
        <position position="1"/>
    </location>
</feature>
<dbReference type="EMBL" id="UINC01201498">
    <property type="protein sequence ID" value="SVE20866.1"/>
    <property type="molecule type" value="Genomic_DNA"/>
</dbReference>
<feature type="domain" description="PPIase cyclophilin-type" evidence="2">
    <location>
        <begin position="1"/>
        <end position="106"/>
    </location>
</feature>
<evidence type="ECO:0000259" key="2">
    <source>
        <dbReference type="PROSITE" id="PS50072"/>
    </source>
</evidence>
<organism evidence="3">
    <name type="scientific">marine metagenome</name>
    <dbReference type="NCBI Taxonomy" id="408172"/>
    <lineage>
        <taxon>unclassified sequences</taxon>
        <taxon>metagenomes</taxon>
        <taxon>ecological metagenomes</taxon>
    </lineage>
</organism>
<sequence>QTKDESLENLWGTGGPGHTIKAEFNDRPHVRGVISMARSADPDSAGSQFFVCLGNADFLDGKYTGFGQLSAGDNTLGDIGDTPVGPSSSGENSKPQERVEVISIRVA</sequence>
<dbReference type="AlphaFoldDB" id="A0A383BKY3"/>
<evidence type="ECO:0000313" key="3">
    <source>
        <dbReference type="EMBL" id="SVE20866.1"/>
    </source>
</evidence>
<feature type="region of interest" description="Disordered" evidence="1">
    <location>
        <begin position="1"/>
        <end position="23"/>
    </location>
</feature>
<dbReference type="PROSITE" id="PS50072">
    <property type="entry name" value="CSA_PPIASE_2"/>
    <property type="match status" value="1"/>
</dbReference>
<name>A0A383BKY3_9ZZZZ</name>
<gene>
    <name evidence="3" type="ORF">METZ01_LOCUS473720</name>
</gene>